<dbReference type="PANTHER" id="PTHR10093">
    <property type="entry name" value="IRON-SULFUR CLUSTER ASSEMBLY ENZYME NIFU HOMOLOG"/>
    <property type="match status" value="1"/>
</dbReference>
<reference evidence="2" key="2">
    <citation type="submission" date="2014-03" db="EMBL/GenBank/DDBJ databases">
        <title>Candidatus Competibacter-lineage genomes retrieved from metagenomes reveal functional metabolic diversity.</title>
        <authorList>
            <person name="McIlroy S.J."/>
            <person name="Albertsen M."/>
            <person name="Andresen E.K."/>
            <person name="Saunders A.M."/>
            <person name="Kristiansen R."/>
            <person name="Stokholm-Bjerregaard M."/>
            <person name="Nielsen K.L."/>
            <person name="Nielsen P.H."/>
        </authorList>
    </citation>
    <scope>NUCLEOTIDE SEQUENCE</scope>
    <source>
        <strain evidence="2">Run_A_D11</strain>
    </source>
</reference>
<dbReference type="SUPFAM" id="SSF82649">
    <property type="entry name" value="SufE/NifU"/>
    <property type="match status" value="1"/>
</dbReference>
<proteinExistence type="predicted"/>
<keyword evidence="3" id="KW-1185">Reference proteome</keyword>
<evidence type="ECO:0000313" key="3">
    <source>
        <dbReference type="Proteomes" id="UP000035760"/>
    </source>
</evidence>
<dbReference type="RefSeq" id="WP_048669851.1">
    <property type="nucleotide sequence ID" value="NZ_CBTJ020000001.1"/>
</dbReference>
<dbReference type="Pfam" id="PF01592">
    <property type="entry name" value="NifU_N"/>
    <property type="match status" value="1"/>
</dbReference>
<sequence>MRELSAAAWAHFERPRNVGGPATDQPNTVEVQVGEPVSGAVLRLHLQINEQNVINQALFQAYGCGWLIACGSLLTELLQNQTMVEAGHFRHHTLVERLEIPPEKLYCAVLAETALKSALRAFAAKNSACVDPEPTASP</sequence>
<comment type="caution">
    <text evidence="2">The sequence shown here is derived from an EMBL/GenBank/DDBJ whole genome shotgun (WGS) entry which is preliminary data.</text>
</comment>
<evidence type="ECO:0000259" key="1">
    <source>
        <dbReference type="Pfam" id="PF01592"/>
    </source>
</evidence>
<dbReference type="GO" id="GO:0016226">
    <property type="term" value="P:iron-sulfur cluster assembly"/>
    <property type="evidence" value="ECO:0007669"/>
    <property type="project" value="InterPro"/>
</dbReference>
<organism evidence="2 3">
    <name type="scientific">Candidatus Competibacter denitrificans Run_A_D11</name>
    <dbReference type="NCBI Taxonomy" id="1400863"/>
    <lineage>
        <taxon>Bacteria</taxon>
        <taxon>Pseudomonadati</taxon>
        <taxon>Pseudomonadota</taxon>
        <taxon>Gammaproteobacteria</taxon>
        <taxon>Candidatus Competibacteraceae</taxon>
        <taxon>Candidatus Competibacter</taxon>
    </lineage>
</organism>
<gene>
    <name evidence="2" type="primary">iscU</name>
    <name evidence="2" type="ORF">BN873_10046</name>
</gene>
<dbReference type="STRING" id="1400863.BN873_10046"/>
<dbReference type="GO" id="GO:0005506">
    <property type="term" value="F:iron ion binding"/>
    <property type="evidence" value="ECO:0007669"/>
    <property type="project" value="InterPro"/>
</dbReference>
<dbReference type="EMBL" id="CBTJ020000001">
    <property type="protein sequence ID" value="CDI00790.1"/>
    <property type="molecule type" value="Genomic_DNA"/>
</dbReference>
<dbReference type="AlphaFoldDB" id="W6M4P0"/>
<reference evidence="2" key="1">
    <citation type="submission" date="2013-07" db="EMBL/GenBank/DDBJ databases">
        <authorList>
            <person name="McIlroy S."/>
        </authorList>
    </citation>
    <scope>NUCLEOTIDE SEQUENCE [LARGE SCALE GENOMIC DNA]</scope>
    <source>
        <strain evidence="2">Run_A_D11</strain>
    </source>
</reference>
<dbReference type="InterPro" id="IPR002871">
    <property type="entry name" value="NIF_FeS_clus_asmbl_NifU_N"/>
</dbReference>
<dbReference type="OrthoDB" id="9808097at2"/>
<dbReference type="Gene3D" id="3.90.1010.10">
    <property type="match status" value="1"/>
</dbReference>
<evidence type="ECO:0000313" key="2">
    <source>
        <dbReference type="EMBL" id="CDI00790.1"/>
    </source>
</evidence>
<feature type="domain" description="NIF system FeS cluster assembly NifU N-terminal" evidence="1">
    <location>
        <begin position="9"/>
        <end position="127"/>
    </location>
</feature>
<protein>
    <submittedName>
        <fullName evidence="2">Iron-binding protein believed to be involved in Fe-S protein formation or repair function as a scaffold for the assembly of the transiently bound Fe/S cluster</fullName>
    </submittedName>
</protein>
<dbReference type="GO" id="GO:0051536">
    <property type="term" value="F:iron-sulfur cluster binding"/>
    <property type="evidence" value="ECO:0007669"/>
    <property type="project" value="InterPro"/>
</dbReference>
<dbReference type="Proteomes" id="UP000035760">
    <property type="component" value="Unassembled WGS sequence"/>
</dbReference>
<accession>W6M4P0</accession>
<name>W6M4P0_9GAMM</name>